<dbReference type="Gene3D" id="1.20.1280.50">
    <property type="match status" value="1"/>
</dbReference>
<protein>
    <submittedName>
        <fullName evidence="1">Uncharacterized protein</fullName>
    </submittedName>
</protein>
<keyword evidence="2" id="KW-1185">Reference proteome</keyword>
<evidence type="ECO:0000313" key="2">
    <source>
        <dbReference type="Proteomes" id="UP000298030"/>
    </source>
</evidence>
<dbReference type="Proteomes" id="UP000298030">
    <property type="component" value="Unassembled WGS sequence"/>
</dbReference>
<name>A0A4Y7TVN2_COPMI</name>
<gene>
    <name evidence="1" type="ORF">FA13DRAFT_1725883</name>
</gene>
<dbReference type="STRING" id="71717.A0A4Y7TVN2"/>
<accession>A0A4Y7TVN2</accession>
<evidence type="ECO:0000313" key="1">
    <source>
        <dbReference type="EMBL" id="TEB38240.1"/>
    </source>
</evidence>
<dbReference type="EMBL" id="QPFP01000003">
    <property type="protein sequence ID" value="TEB38240.1"/>
    <property type="molecule type" value="Genomic_DNA"/>
</dbReference>
<comment type="caution">
    <text evidence="1">The sequence shown here is derived from an EMBL/GenBank/DDBJ whole genome shotgun (WGS) entry which is preliminary data.</text>
</comment>
<dbReference type="OrthoDB" id="3043464at2759"/>
<proteinExistence type="predicted"/>
<dbReference type="AlphaFoldDB" id="A0A4Y7TVN2"/>
<reference evidence="1 2" key="1">
    <citation type="journal article" date="2019" name="Nat. Ecol. Evol.">
        <title>Megaphylogeny resolves global patterns of mushroom evolution.</title>
        <authorList>
            <person name="Varga T."/>
            <person name="Krizsan K."/>
            <person name="Foldi C."/>
            <person name="Dima B."/>
            <person name="Sanchez-Garcia M."/>
            <person name="Sanchez-Ramirez S."/>
            <person name="Szollosi G.J."/>
            <person name="Szarkandi J.G."/>
            <person name="Papp V."/>
            <person name="Albert L."/>
            <person name="Andreopoulos W."/>
            <person name="Angelini C."/>
            <person name="Antonin V."/>
            <person name="Barry K.W."/>
            <person name="Bougher N.L."/>
            <person name="Buchanan P."/>
            <person name="Buyck B."/>
            <person name="Bense V."/>
            <person name="Catcheside P."/>
            <person name="Chovatia M."/>
            <person name="Cooper J."/>
            <person name="Damon W."/>
            <person name="Desjardin D."/>
            <person name="Finy P."/>
            <person name="Geml J."/>
            <person name="Haridas S."/>
            <person name="Hughes K."/>
            <person name="Justo A."/>
            <person name="Karasinski D."/>
            <person name="Kautmanova I."/>
            <person name="Kiss B."/>
            <person name="Kocsube S."/>
            <person name="Kotiranta H."/>
            <person name="LaButti K.M."/>
            <person name="Lechner B.E."/>
            <person name="Liimatainen K."/>
            <person name="Lipzen A."/>
            <person name="Lukacs Z."/>
            <person name="Mihaltcheva S."/>
            <person name="Morgado L.N."/>
            <person name="Niskanen T."/>
            <person name="Noordeloos M.E."/>
            <person name="Ohm R.A."/>
            <person name="Ortiz-Santana B."/>
            <person name="Ovrebo C."/>
            <person name="Racz N."/>
            <person name="Riley R."/>
            <person name="Savchenko A."/>
            <person name="Shiryaev A."/>
            <person name="Soop K."/>
            <person name="Spirin V."/>
            <person name="Szebenyi C."/>
            <person name="Tomsovsky M."/>
            <person name="Tulloss R.E."/>
            <person name="Uehling J."/>
            <person name="Grigoriev I.V."/>
            <person name="Vagvolgyi C."/>
            <person name="Papp T."/>
            <person name="Martin F.M."/>
            <person name="Miettinen O."/>
            <person name="Hibbett D.S."/>
            <person name="Nagy L.G."/>
        </authorList>
    </citation>
    <scope>NUCLEOTIDE SEQUENCE [LARGE SCALE GENOMIC DNA]</scope>
    <source>
        <strain evidence="1 2">FP101781</strain>
    </source>
</reference>
<organism evidence="1 2">
    <name type="scientific">Coprinellus micaceus</name>
    <name type="common">Glistening ink-cap mushroom</name>
    <name type="synonym">Coprinus micaceus</name>
    <dbReference type="NCBI Taxonomy" id="71717"/>
    <lineage>
        <taxon>Eukaryota</taxon>
        <taxon>Fungi</taxon>
        <taxon>Dikarya</taxon>
        <taxon>Basidiomycota</taxon>
        <taxon>Agaricomycotina</taxon>
        <taxon>Agaricomycetes</taxon>
        <taxon>Agaricomycetidae</taxon>
        <taxon>Agaricales</taxon>
        <taxon>Agaricineae</taxon>
        <taxon>Psathyrellaceae</taxon>
        <taxon>Coprinellus</taxon>
    </lineage>
</organism>
<sequence length="619" mass="69141">MSSPFSRVLNTNYVPSDDEAAAIKERVLSRAAIVRDLDERIKALTAERGSHTKFIGDHNALVSQTRRLPADILSSIFLSYLELCARRSTYQGQHHPAVLLTHVCRRWRAVALETHILWAFVRFKFPVHPYHVSPHPRRSGSKNLWHKLSEAWNAKLRKEEQTFQMCLERSARCPLSLCVMASDPYPLPPGSDTELAPIDEQARQRAITAICETSHRWEHISLDLFIYTLESPLLKFLQVEALHIPLLRSIQNACSIPHYSSHTPDGAPRFLGLTLFGAPGLRTLKWGTPLGEHLASVIPVRWERLTELFLGDQRGGNSGRMTFTHAILTLEKCPNLVHCTLTLRENPNEAVVATVTYPQPPAQPFAFQQPVTLPHLQSLGIRSTVIPTTFASSLILPSLHTLLVYAKRCNNLSPEDSGLVHCIKMFGHQLSAVTFNYSSLSQSALLACLDFISGVKNLRLSADYMGMGGGMDRMTGAGTTATLDDATLADFTPGFDEEGRLVGQCHCPKLERLNCHLAGEEFSEGALVKLVTSRRNIPTNSRNQVARIQDVRARFDFSETLNVRQALQEAGVDMEGCILQVRYRSIDKEAEKQLEYESPNEVDLYGDGFDNGFNQELGL</sequence>